<accession>A0A915K6K0</accession>
<feature type="domain" description="NTF2" evidence="3">
    <location>
        <begin position="6"/>
        <end position="125"/>
    </location>
</feature>
<keyword evidence="2" id="KW-0653">Protein transport</keyword>
<comment type="function">
    <text evidence="2">Has a role in nuclear-cytoplasmic transport of proteins and mRNAs.</text>
</comment>
<keyword evidence="2" id="KW-0539">Nucleus</keyword>
<reference evidence="5" key="1">
    <citation type="submission" date="2022-11" db="UniProtKB">
        <authorList>
            <consortium name="WormBaseParasite"/>
        </authorList>
    </citation>
    <scope>IDENTIFICATION</scope>
</reference>
<evidence type="ECO:0000256" key="2">
    <source>
        <dbReference type="RuleBase" id="RU369002"/>
    </source>
</evidence>
<dbReference type="GO" id="GO:0005737">
    <property type="term" value="C:cytoplasm"/>
    <property type="evidence" value="ECO:0007669"/>
    <property type="project" value="UniProtKB-SubCell"/>
</dbReference>
<dbReference type="FunFam" id="3.10.450.50:FF:000005">
    <property type="entry name" value="Nuclear transport factor 2"/>
    <property type="match status" value="1"/>
</dbReference>
<dbReference type="InterPro" id="IPR018222">
    <property type="entry name" value="Nuclear_transport_factor_2_euk"/>
</dbReference>
<protein>
    <recommendedName>
        <fullName evidence="2">NTF2-related export protein</fullName>
    </recommendedName>
</protein>
<evidence type="ECO:0000256" key="1">
    <source>
        <dbReference type="ARBA" id="ARBA00022490"/>
    </source>
</evidence>
<proteinExistence type="predicted"/>
<dbReference type="InterPro" id="IPR032710">
    <property type="entry name" value="NTF2-like_dom_sf"/>
</dbReference>
<organism evidence="4 5">
    <name type="scientific">Romanomermis culicivorax</name>
    <name type="common">Nematode worm</name>
    <dbReference type="NCBI Taxonomy" id="13658"/>
    <lineage>
        <taxon>Eukaryota</taxon>
        <taxon>Metazoa</taxon>
        <taxon>Ecdysozoa</taxon>
        <taxon>Nematoda</taxon>
        <taxon>Enoplea</taxon>
        <taxon>Dorylaimia</taxon>
        <taxon>Mermithida</taxon>
        <taxon>Mermithoidea</taxon>
        <taxon>Mermithidae</taxon>
        <taxon>Romanomermis</taxon>
    </lineage>
</organism>
<dbReference type="InterPro" id="IPR002075">
    <property type="entry name" value="NTF2_dom"/>
</dbReference>
<dbReference type="OMA" id="QFVEYYY"/>
<keyword evidence="2" id="KW-0813">Transport</keyword>
<dbReference type="SUPFAM" id="SSF54427">
    <property type="entry name" value="NTF2-like"/>
    <property type="match status" value="1"/>
</dbReference>
<sequence>MAFEQVGQQFLAYYYSKFDVSEGSERSAGLSPLYDDQNSFLTFEGACIQGKVAILEKYSSLPIKRILRKITKTDCQPMGVDSVLVTTFGQLKTDDDPPQSYIQTFVLKQTPDGRSYYIANEIFRLIIHDSM</sequence>
<dbReference type="GO" id="GO:0006606">
    <property type="term" value="P:protein import into nucleus"/>
    <property type="evidence" value="ECO:0007669"/>
    <property type="project" value="UniProtKB-ARBA"/>
</dbReference>
<dbReference type="PANTHER" id="PTHR12612">
    <property type="entry name" value="NUCLEAR TRANSPORT FACTOR 2"/>
    <property type="match status" value="1"/>
</dbReference>
<dbReference type="CDD" id="cd00780">
    <property type="entry name" value="NTF2"/>
    <property type="match status" value="1"/>
</dbReference>
<dbReference type="PROSITE" id="PS50177">
    <property type="entry name" value="NTF2_DOMAIN"/>
    <property type="match status" value="1"/>
</dbReference>
<dbReference type="GO" id="GO:0005635">
    <property type="term" value="C:nuclear envelope"/>
    <property type="evidence" value="ECO:0007669"/>
    <property type="project" value="UniProtKB-ARBA"/>
</dbReference>
<keyword evidence="4" id="KW-1185">Reference proteome</keyword>
<evidence type="ECO:0000313" key="4">
    <source>
        <dbReference type="Proteomes" id="UP000887565"/>
    </source>
</evidence>
<dbReference type="Proteomes" id="UP000887565">
    <property type="component" value="Unplaced"/>
</dbReference>
<evidence type="ECO:0000313" key="5">
    <source>
        <dbReference type="WBParaSite" id="nRc.2.0.1.t33814-RA"/>
    </source>
</evidence>
<dbReference type="AlphaFoldDB" id="A0A915K6K0"/>
<keyword evidence="1 2" id="KW-0963">Cytoplasm</keyword>
<dbReference type="InterPro" id="IPR045875">
    <property type="entry name" value="NTF2"/>
</dbReference>
<name>A0A915K6K0_ROMCU</name>
<dbReference type="Pfam" id="PF02136">
    <property type="entry name" value="NTF2"/>
    <property type="match status" value="1"/>
</dbReference>
<dbReference type="GO" id="GO:0051028">
    <property type="term" value="P:mRNA transport"/>
    <property type="evidence" value="ECO:0007669"/>
    <property type="project" value="UniProtKB-UniRule"/>
</dbReference>
<dbReference type="Gene3D" id="3.10.450.50">
    <property type="match status" value="1"/>
</dbReference>
<evidence type="ECO:0000259" key="3">
    <source>
        <dbReference type="PROSITE" id="PS50177"/>
    </source>
</evidence>
<comment type="subcellular location">
    <subcellularLocation>
        <location evidence="2">Cytoplasm</location>
    </subcellularLocation>
    <subcellularLocation>
        <location evidence="2">Nucleus</location>
    </subcellularLocation>
</comment>
<dbReference type="WBParaSite" id="nRc.2.0.1.t33814-RA">
    <property type="protein sequence ID" value="nRc.2.0.1.t33814-RA"/>
    <property type="gene ID" value="nRc.2.0.1.g33814"/>
</dbReference>